<reference evidence="4 5" key="1">
    <citation type="journal article" date="2019" name="Int. J. Syst. Evol. Microbiol.">
        <title>The Draft Whole-Genome Sequence of the Antibiotic Producer Empedobacter haloabium ATCC 31962 Provides Indications for Its Taxonomic Reclassification.</title>
        <authorList>
            <person name="Miess H."/>
            <person name="Arlt P."/>
            <person name="Apel A.K."/>
            <person name="Weber T."/>
            <person name="Nieselt K."/>
            <person name="Hanssen F."/>
            <person name="Czemmel S."/>
            <person name="Nahnsen S."/>
            <person name="Gross H."/>
        </authorList>
    </citation>
    <scope>NUCLEOTIDE SEQUENCE [LARGE SCALE GENOMIC DNA]</scope>
    <source>
        <strain evidence="4 5">ATCC 31962</strain>
    </source>
</reference>
<protein>
    <submittedName>
        <fullName evidence="4">NAD(P)/FAD-dependent oxidoreductase</fullName>
    </submittedName>
</protein>
<dbReference type="InterPro" id="IPR036188">
    <property type="entry name" value="FAD/NAD-bd_sf"/>
</dbReference>
<dbReference type="SUPFAM" id="SSF51905">
    <property type="entry name" value="FAD/NAD(P)-binding domain"/>
    <property type="match status" value="1"/>
</dbReference>
<proteinExistence type="predicted"/>
<dbReference type="PRINTS" id="PR00469">
    <property type="entry name" value="PNDRDTASEII"/>
</dbReference>
<evidence type="ECO:0000313" key="4">
    <source>
        <dbReference type="EMBL" id="WUR15469.1"/>
    </source>
</evidence>
<sequence>MDAIIIGGSFAGLSAALQLARARRRVLLIDAAEPRNRFAAHAHGFLGQDGVPPHVIRAGARAQLAAYPTLRFHDGAATAAQCGQGGFVVTCADGSLHRAARLVLATGVRDTLPNLPGLAERWGRTVIHCPYCHGYELDGAPVGVLAGHEKSAHQALLLPDWGPTTFFTDGTHEPDAQALALLAARGVVVERTPVVALLGDAPGLTGVRLADGRTVALGGLFVAPRTDPGPLARQLGCALDDGMTGPLVRVDALQQTSVPGVFAAGDAATQMHNATLAAAAGVMAGVAVHQSLVMAAATR</sequence>
<dbReference type="PANTHER" id="PTHR48105">
    <property type="entry name" value="THIOREDOXIN REDUCTASE 1-RELATED-RELATED"/>
    <property type="match status" value="1"/>
</dbReference>
<feature type="domain" description="FAD/NAD(P)-binding" evidence="3">
    <location>
        <begin position="176"/>
        <end position="281"/>
    </location>
</feature>
<evidence type="ECO:0000259" key="3">
    <source>
        <dbReference type="Pfam" id="PF07992"/>
    </source>
</evidence>
<keyword evidence="1" id="KW-0285">Flavoprotein</keyword>
<dbReference type="InterPro" id="IPR050097">
    <property type="entry name" value="Ferredoxin-NADP_redctase_2"/>
</dbReference>
<keyword evidence="2" id="KW-0560">Oxidoreductase</keyword>
<dbReference type="Proteomes" id="UP000321323">
    <property type="component" value="Chromosome"/>
</dbReference>
<evidence type="ECO:0000313" key="5">
    <source>
        <dbReference type="Proteomes" id="UP000321323"/>
    </source>
</evidence>
<evidence type="ECO:0000256" key="2">
    <source>
        <dbReference type="ARBA" id="ARBA00023002"/>
    </source>
</evidence>
<dbReference type="Gene3D" id="3.50.50.60">
    <property type="entry name" value="FAD/NAD(P)-binding domain"/>
    <property type="match status" value="2"/>
</dbReference>
<dbReference type="PRINTS" id="PR00368">
    <property type="entry name" value="FADPNR"/>
</dbReference>
<gene>
    <name evidence="4" type="ORF">E7V67_010325</name>
</gene>
<feature type="domain" description="FAD/NAD(P)-binding" evidence="3">
    <location>
        <begin position="2"/>
        <end position="141"/>
    </location>
</feature>
<evidence type="ECO:0000256" key="1">
    <source>
        <dbReference type="ARBA" id="ARBA00022630"/>
    </source>
</evidence>
<name>A0ABZ1USF9_9BURK</name>
<keyword evidence="5" id="KW-1185">Reference proteome</keyword>
<organism evidence="4 5">
    <name type="scientific">[Empedobacter] haloabium</name>
    <dbReference type="NCBI Taxonomy" id="592317"/>
    <lineage>
        <taxon>Bacteria</taxon>
        <taxon>Pseudomonadati</taxon>
        <taxon>Pseudomonadota</taxon>
        <taxon>Betaproteobacteria</taxon>
        <taxon>Burkholderiales</taxon>
        <taxon>Oxalobacteraceae</taxon>
        <taxon>Telluria group</taxon>
        <taxon>Telluria group incertae sedis</taxon>
    </lineage>
</organism>
<dbReference type="EMBL" id="CP136508">
    <property type="protein sequence ID" value="WUR15469.1"/>
    <property type="molecule type" value="Genomic_DNA"/>
</dbReference>
<dbReference type="InterPro" id="IPR023753">
    <property type="entry name" value="FAD/NAD-binding_dom"/>
</dbReference>
<accession>A0ABZ1USF9</accession>
<dbReference type="Pfam" id="PF07992">
    <property type="entry name" value="Pyr_redox_2"/>
    <property type="match status" value="2"/>
</dbReference>